<organism evidence="2 3">
    <name type="scientific">Glarea lozoyensis (strain ATCC 20868 / MF5171)</name>
    <dbReference type="NCBI Taxonomy" id="1116229"/>
    <lineage>
        <taxon>Eukaryota</taxon>
        <taxon>Fungi</taxon>
        <taxon>Dikarya</taxon>
        <taxon>Ascomycota</taxon>
        <taxon>Pezizomycotina</taxon>
        <taxon>Leotiomycetes</taxon>
        <taxon>Helotiales</taxon>
        <taxon>Helotiaceae</taxon>
        <taxon>Glarea</taxon>
    </lineage>
</organism>
<sequence>MAPQPNASNNPLAVLDIHHSQLWRVSGKAENSKSAAIKQFVDAQREAFSDFHKVLAETYCYVYELVKEVKDLEDPTVLKEVEKENPTWIKSPSSMYSAVEQTMKSLKKTKQRWRAPRGADFIRVFMEEPSLAYDPLKFISVLSKNIDIYNAIRLLNACIIKRTEEAKQQTSKKIKITRGHWKAAADLVKSHLKSSVVLDLARGETHVMDMIGVKPEPYGVLLPGEGPKKVFDLFFESTSDKDEPKNPDEENGNGPVEEEPRADDDEEKLATTLRDVINRLDAEKRAMIRKEDTSGKEHQATHIP</sequence>
<dbReference type="KEGG" id="glz:GLAREA_08496"/>
<dbReference type="Proteomes" id="UP000016922">
    <property type="component" value="Unassembled WGS sequence"/>
</dbReference>
<feature type="compositionally biased region" description="Basic and acidic residues" evidence="1">
    <location>
        <begin position="238"/>
        <end position="248"/>
    </location>
</feature>
<evidence type="ECO:0000313" key="3">
    <source>
        <dbReference type="Proteomes" id="UP000016922"/>
    </source>
</evidence>
<name>S3DD87_GLAL2</name>
<accession>S3DD87</accession>
<reference evidence="2 3" key="1">
    <citation type="journal article" date="2013" name="BMC Genomics">
        <title>Genomics-driven discovery of the pneumocandin biosynthetic gene cluster in the fungus Glarea lozoyensis.</title>
        <authorList>
            <person name="Chen L."/>
            <person name="Yue Q."/>
            <person name="Zhang X."/>
            <person name="Xiang M."/>
            <person name="Wang C."/>
            <person name="Li S."/>
            <person name="Che Y."/>
            <person name="Ortiz-Lopez F.J."/>
            <person name="Bills G.F."/>
            <person name="Liu X."/>
            <person name="An Z."/>
        </authorList>
    </citation>
    <scope>NUCLEOTIDE SEQUENCE [LARGE SCALE GENOMIC DNA]</scope>
    <source>
        <strain evidence="3">ATCC 20868 / MF5171</strain>
    </source>
</reference>
<dbReference type="EMBL" id="KE145373">
    <property type="protein sequence ID" value="EPE24643.1"/>
    <property type="molecule type" value="Genomic_DNA"/>
</dbReference>
<dbReference type="AlphaFoldDB" id="S3DD87"/>
<feature type="compositionally biased region" description="Acidic residues" evidence="1">
    <location>
        <begin position="256"/>
        <end position="267"/>
    </location>
</feature>
<proteinExistence type="predicted"/>
<feature type="region of interest" description="Disordered" evidence="1">
    <location>
        <begin position="237"/>
        <end position="304"/>
    </location>
</feature>
<keyword evidence="3" id="KW-1185">Reference proteome</keyword>
<dbReference type="GeneID" id="19467544"/>
<dbReference type="HOGENOM" id="CLU_915424_0_0_1"/>
<feature type="compositionally biased region" description="Basic and acidic residues" evidence="1">
    <location>
        <begin position="276"/>
        <end position="304"/>
    </location>
</feature>
<evidence type="ECO:0000256" key="1">
    <source>
        <dbReference type="SAM" id="MobiDB-lite"/>
    </source>
</evidence>
<gene>
    <name evidence="2" type="ORF">GLAREA_08496</name>
</gene>
<dbReference type="RefSeq" id="XP_008088731.1">
    <property type="nucleotide sequence ID" value="XM_008090540.1"/>
</dbReference>
<evidence type="ECO:0000313" key="2">
    <source>
        <dbReference type="EMBL" id="EPE24643.1"/>
    </source>
</evidence>
<protein>
    <submittedName>
        <fullName evidence="2">Uncharacterized protein</fullName>
    </submittedName>
</protein>